<evidence type="ECO:0000313" key="3">
    <source>
        <dbReference type="EMBL" id="GLC53158.1"/>
    </source>
</evidence>
<keyword evidence="4" id="KW-1185">Reference proteome</keyword>
<evidence type="ECO:0000313" key="2">
    <source>
        <dbReference type="EMBL" id="GLC48094.1"/>
    </source>
</evidence>
<protein>
    <submittedName>
        <fullName evidence="2">Uncharacterized protein</fullName>
    </submittedName>
</protein>
<evidence type="ECO:0000256" key="1">
    <source>
        <dbReference type="SAM" id="MobiDB-lite"/>
    </source>
</evidence>
<reference evidence="2" key="1">
    <citation type="submission" date="2022-08" db="EMBL/GenBank/DDBJ databases">
        <authorList>
            <person name="Takahashi K."/>
            <person name="Suzuki S."/>
            <person name="Kawachi M."/>
            <person name="Higashiyama T."/>
            <person name="Nozaki H."/>
        </authorList>
    </citation>
    <scope>NUCLEOTIDE SEQUENCE</scope>
    <source>
        <strain evidence="2">NIES-4479</strain>
    </source>
</reference>
<gene>
    <name evidence="2" type="primary">PLESTB000126</name>
    <name evidence="3" type="synonym">PLESTB001167</name>
    <name evidence="2" type="ORF">PLESTB_000058600</name>
    <name evidence="3" type="ORF">PLESTB_000714500</name>
</gene>
<reference evidence="2 4" key="2">
    <citation type="journal article" date="2023" name="Commun. Biol.">
        <title>Reorganization of the ancestral sex-determining regions during the evolution of trioecy in Pleodorina starrii.</title>
        <authorList>
            <person name="Takahashi K."/>
            <person name="Suzuki S."/>
            <person name="Kawai-Toyooka H."/>
            <person name="Yamamoto K."/>
            <person name="Hamaji T."/>
            <person name="Ootsuki R."/>
            <person name="Yamaguchi H."/>
            <person name="Kawachi M."/>
            <person name="Higashiyama T."/>
            <person name="Nozaki H."/>
        </authorList>
    </citation>
    <scope>NUCLEOTIDE SEQUENCE [LARGE SCALE GENOMIC DNA]</scope>
    <source>
        <strain evidence="2 4">NIES-4479</strain>
    </source>
</reference>
<evidence type="ECO:0000313" key="4">
    <source>
        <dbReference type="Proteomes" id="UP001165080"/>
    </source>
</evidence>
<dbReference type="Proteomes" id="UP001165080">
    <property type="component" value="Unassembled WGS sequence"/>
</dbReference>
<feature type="region of interest" description="Disordered" evidence="1">
    <location>
        <begin position="1"/>
        <end position="34"/>
    </location>
</feature>
<comment type="caution">
    <text evidence="2">The sequence shown here is derived from an EMBL/GenBank/DDBJ whole genome shotgun (WGS) entry which is preliminary data.</text>
</comment>
<dbReference type="EMBL" id="BRXU01000001">
    <property type="protein sequence ID" value="GLC48094.1"/>
    <property type="molecule type" value="Genomic_DNA"/>
</dbReference>
<proteinExistence type="predicted"/>
<accession>A0A9W6B9S7</accession>
<dbReference type="AlphaFoldDB" id="A0A9W6B9S7"/>
<sequence length="288" mass="30778">MTGQATEATSHDGAGPAGRGDAGESAVPLTGEHPVAREPRAPMWLTKLWLASLPVSMPAWLLYSAWSKGWDAFCRSSSTGSTQTELNMQQLDKLMVILAENEDAVCSHRQLLEVSREENQALRTDLEGAMARLALMSQHNADLEQYNQRLFGVLRDVVLPVFERLTHVPEADDVPNITAEVLVALHSTKQLLSEAEGAYCATAEPSPAEKPGEVSQKNTPRGDASVQVALLPLRGASAGPESSPLEGCARGFLSARQPNNAAQGVAKVLSFASPSRSTAVVHVLAHDI</sequence>
<name>A0A9W6B9S7_9CHLO</name>
<organism evidence="2 4">
    <name type="scientific">Pleodorina starrii</name>
    <dbReference type="NCBI Taxonomy" id="330485"/>
    <lineage>
        <taxon>Eukaryota</taxon>
        <taxon>Viridiplantae</taxon>
        <taxon>Chlorophyta</taxon>
        <taxon>core chlorophytes</taxon>
        <taxon>Chlorophyceae</taxon>
        <taxon>CS clade</taxon>
        <taxon>Chlamydomonadales</taxon>
        <taxon>Volvocaceae</taxon>
        <taxon>Pleodorina</taxon>
    </lineage>
</organism>
<dbReference type="EMBL" id="BRXU01000007">
    <property type="protein sequence ID" value="GLC53158.1"/>
    <property type="molecule type" value="Genomic_DNA"/>
</dbReference>